<evidence type="ECO:0000256" key="3">
    <source>
        <dbReference type="ARBA" id="ARBA00023163"/>
    </source>
</evidence>
<accession>A0A0M5LL66</accession>
<reference evidence="5 6" key="1">
    <citation type="journal article" date="2015" name="Genome Announc.">
        <title>Genome Sequence of 'Candidatus Thioglobus autotrophica' Strain EF1, a Chemoautotroph from the SUP05 Clade of Marine Gammaproteobacteria.</title>
        <authorList>
            <person name="Shah V."/>
            <person name="Morris R.M."/>
        </authorList>
    </citation>
    <scope>NUCLEOTIDE SEQUENCE [LARGE SCALE GENOMIC DNA]</scope>
    <source>
        <strain evidence="5 6">EF1</strain>
    </source>
</reference>
<evidence type="ECO:0000313" key="6">
    <source>
        <dbReference type="Proteomes" id="UP000058020"/>
    </source>
</evidence>
<dbReference type="SMART" id="SM00342">
    <property type="entry name" value="HTH_ARAC"/>
    <property type="match status" value="1"/>
</dbReference>
<dbReference type="Proteomes" id="UP000058020">
    <property type="component" value="Chromosome"/>
</dbReference>
<dbReference type="KEGG" id="tho:SP60_01420"/>
<dbReference type="PROSITE" id="PS00041">
    <property type="entry name" value="HTH_ARAC_FAMILY_1"/>
    <property type="match status" value="1"/>
</dbReference>
<name>A0A0M5LL66_9GAMM</name>
<dbReference type="PANTHER" id="PTHR43280:SF28">
    <property type="entry name" value="HTH-TYPE TRANSCRIPTIONAL ACTIVATOR RHAS"/>
    <property type="match status" value="1"/>
</dbReference>
<keyword evidence="1" id="KW-0805">Transcription regulation</keyword>
<dbReference type="PRINTS" id="PR00032">
    <property type="entry name" value="HTHARAC"/>
</dbReference>
<protein>
    <submittedName>
        <fullName evidence="5">AraC family transcriptional regulator</fullName>
    </submittedName>
</protein>
<keyword evidence="2" id="KW-0238">DNA-binding</keyword>
<dbReference type="InterPro" id="IPR018060">
    <property type="entry name" value="HTH_AraC"/>
</dbReference>
<dbReference type="InterPro" id="IPR009594">
    <property type="entry name" value="Tscrpt_reg_HTH_AraC_N"/>
</dbReference>
<dbReference type="PANTHER" id="PTHR43280">
    <property type="entry name" value="ARAC-FAMILY TRANSCRIPTIONAL REGULATOR"/>
    <property type="match status" value="1"/>
</dbReference>
<dbReference type="Pfam" id="PF06719">
    <property type="entry name" value="AraC_N"/>
    <property type="match status" value="1"/>
</dbReference>
<dbReference type="STRING" id="1705394.SP60_01420"/>
<dbReference type="Pfam" id="PF12833">
    <property type="entry name" value="HTH_18"/>
    <property type="match status" value="1"/>
</dbReference>
<dbReference type="Gene3D" id="1.10.10.60">
    <property type="entry name" value="Homeodomain-like"/>
    <property type="match status" value="1"/>
</dbReference>
<dbReference type="InterPro" id="IPR009057">
    <property type="entry name" value="Homeodomain-like_sf"/>
</dbReference>
<dbReference type="EMBL" id="CP010552">
    <property type="protein sequence ID" value="ALE53186.1"/>
    <property type="molecule type" value="Genomic_DNA"/>
</dbReference>
<dbReference type="GO" id="GO:0043565">
    <property type="term" value="F:sequence-specific DNA binding"/>
    <property type="evidence" value="ECO:0007669"/>
    <property type="project" value="InterPro"/>
</dbReference>
<dbReference type="InterPro" id="IPR020449">
    <property type="entry name" value="Tscrpt_reg_AraC-type_HTH"/>
</dbReference>
<dbReference type="AlphaFoldDB" id="A0A0M5LL66"/>
<feature type="domain" description="HTH araC/xylS-type" evidence="4">
    <location>
        <begin position="206"/>
        <end position="303"/>
    </location>
</feature>
<keyword evidence="3" id="KW-0804">Transcription</keyword>
<dbReference type="GO" id="GO:0003700">
    <property type="term" value="F:DNA-binding transcription factor activity"/>
    <property type="evidence" value="ECO:0007669"/>
    <property type="project" value="InterPro"/>
</dbReference>
<evidence type="ECO:0000313" key="5">
    <source>
        <dbReference type="EMBL" id="ALE53186.1"/>
    </source>
</evidence>
<keyword evidence="6" id="KW-1185">Reference proteome</keyword>
<sequence length="308" mass="35322">MVKKHLDVSSLERYKNRELLVENKVSFLGPDSELSIYDTYRKANRVALSADQVMYCGMITGKKIMHNLDNLESQIFLPHESYVIRPKGCVEIDFPEAQENVPTTCLTVEISKDRIDKISDKMQDLFPSSMVNKNWEYQSENIHLHHTVDTQKLLNRLVGLFTNNHPDKEVLVGFGISELVTRLLRQQSRDMLLNYAHNAPDADSITAVIDYLKSNISKPFDINQLSQKACMSRSALYTAFKRHLGCTPGDFYWQLRLEMAADMLQKGQSITTVCYSIGFSDPSHFSRRFGQFYGCTPSQYQKTKQTPN</sequence>
<evidence type="ECO:0000256" key="1">
    <source>
        <dbReference type="ARBA" id="ARBA00023015"/>
    </source>
</evidence>
<dbReference type="InterPro" id="IPR018062">
    <property type="entry name" value="HTH_AraC-typ_CS"/>
</dbReference>
<evidence type="ECO:0000256" key="2">
    <source>
        <dbReference type="ARBA" id="ARBA00023125"/>
    </source>
</evidence>
<gene>
    <name evidence="5" type="ORF">SP60_01420</name>
</gene>
<evidence type="ECO:0000259" key="4">
    <source>
        <dbReference type="PROSITE" id="PS01124"/>
    </source>
</evidence>
<dbReference type="SUPFAM" id="SSF46689">
    <property type="entry name" value="Homeodomain-like"/>
    <property type="match status" value="2"/>
</dbReference>
<dbReference type="PROSITE" id="PS01124">
    <property type="entry name" value="HTH_ARAC_FAMILY_2"/>
    <property type="match status" value="1"/>
</dbReference>
<proteinExistence type="predicted"/>
<organism evidence="5 6">
    <name type="scientific">Candidatus Thioglobus autotrophicus</name>
    <dbReference type="NCBI Taxonomy" id="1705394"/>
    <lineage>
        <taxon>Bacteria</taxon>
        <taxon>Pseudomonadati</taxon>
        <taxon>Pseudomonadota</taxon>
        <taxon>Gammaproteobacteria</taxon>
        <taxon>Candidatus Pseudothioglobaceae</taxon>
        <taxon>Candidatus Thioglobus</taxon>
    </lineage>
</organism>